<dbReference type="Gene3D" id="1.10.3730.10">
    <property type="entry name" value="ProC C-terminal domain-like"/>
    <property type="match status" value="1"/>
</dbReference>
<sequence>MQIAFIGTGSMGGLLIESFLRSGALQPKQITASSRTLSKVERLSARYPGLKTASSNVQAALHSDIIFLCVKPLDFQSVLSELKDVVTEEQIVVSITSPILLAHLESILPSKAAKIIPTITHSVLSGASLCMYGERIRPEDRLLLEQLFSSVGTPVPIPETQVRTASDISSCGPAFLAYILALWADAAESRSGLDRNTAIQLGAQMLLGTGRLLTEGGFTVEQLQQRVAVPGGVTAEGLQVLQEHLFQVFPELIKTTTRKHEHDLIKLDKLFENIEA</sequence>
<organism evidence="5 6">
    <name type="scientific">Paenibacillus shirakamiensis</name>
    <dbReference type="NCBI Taxonomy" id="1265935"/>
    <lineage>
        <taxon>Bacteria</taxon>
        <taxon>Bacillati</taxon>
        <taxon>Bacillota</taxon>
        <taxon>Bacilli</taxon>
        <taxon>Bacillales</taxon>
        <taxon>Paenibacillaceae</taxon>
        <taxon>Paenibacillus</taxon>
    </lineage>
</organism>
<dbReference type="Gene3D" id="3.40.50.720">
    <property type="entry name" value="NAD(P)-binding Rossmann-like Domain"/>
    <property type="match status" value="1"/>
</dbReference>
<keyword evidence="2" id="KW-0963">Cytoplasm</keyword>
<dbReference type="InterPro" id="IPR029036">
    <property type="entry name" value="P5CR_dimer"/>
</dbReference>
<dbReference type="PIRSF" id="PIRSF000193">
    <property type="entry name" value="Pyrrol-5-carb_rd"/>
    <property type="match status" value="1"/>
</dbReference>
<evidence type="ECO:0000313" key="5">
    <source>
        <dbReference type="EMBL" id="MBP1999126.1"/>
    </source>
</evidence>
<gene>
    <name evidence="2" type="primary">proC</name>
    <name evidence="5" type="ORF">J2Z69_000145</name>
</gene>
<dbReference type="SUPFAM" id="SSF51735">
    <property type="entry name" value="NAD(P)-binding Rossmann-fold domains"/>
    <property type="match status" value="1"/>
</dbReference>
<comment type="caution">
    <text evidence="5">The sequence shown here is derived from an EMBL/GenBank/DDBJ whole genome shotgun (WGS) entry which is preliminary data.</text>
</comment>
<dbReference type="InterPro" id="IPR036291">
    <property type="entry name" value="NAD(P)-bd_dom_sf"/>
</dbReference>
<keyword evidence="2" id="KW-0028">Amino-acid biosynthesis</keyword>
<dbReference type="PANTHER" id="PTHR11645:SF51">
    <property type="entry name" value="COME OPERON PROTEIN 4"/>
    <property type="match status" value="1"/>
</dbReference>
<evidence type="ECO:0000313" key="6">
    <source>
        <dbReference type="Proteomes" id="UP001519288"/>
    </source>
</evidence>
<dbReference type="EMBL" id="JAGGLD010000001">
    <property type="protein sequence ID" value="MBP1999126.1"/>
    <property type="molecule type" value="Genomic_DNA"/>
</dbReference>
<protein>
    <recommendedName>
        <fullName evidence="2">Pyrroline-5-carboxylate reductase</fullName>
        <shortName evidence="2">P5C reductase</shortName>
        <shortName evidence="2">P5CR</shortName>
        <ecNumber evidence="2">1.5.1.2</ecNumber>
    </recommendedName>
    <alternativeName>
        <fullName evidence="2">PCA reductase</fullName>
    </alternativeName>
</protein>
<keyword evidence="2" id="KW-0641">Proline biosynthesis</keyword>
<comment type="catalytic activity">
    <reaction evidence="2">
        <text>L-proline + NAD(+) = (S)-1-pyrroline-5-carboxylate + NADH + 2 H(+)</text>
        <dbReference type="Rhea" id="RHEA:14105"/>
        <dbReference type="ChEBI" id="CHEBI:15378"/>
        <dbReference type="ChEBI" id="CHEBI:17388"/>
        <dbReference type="ChEBI" id="CHEBI:57540"/>
        <dbReference type="ChEBI" id="CHEBI:57945"/>
        <dbReference type="ChEBI" id="CHEBI:60039"/>
        <dbReference type="EC" id="1.5.1.2"/>
    </reaction>
</comment>
<dbReference type="InterPro" id="IPR028939">
    <property type="entry name" value="P5C_Rdtase_cat_N"/>
</dbReference>
<dbReference type="PANTHER" id="PTHR11645">
    <property type="entry name" value="PYRROLINE-5-CARBOXYLATE REDUCTASE"/>
    <property type="match status" value="1"/>
</dbReference>
<dbReference type="InterPro" id="IPR008927">
    <property type="entry name" value="6-PGluconate_DH-like_C_sf"/>
</dbReference>
<comment type="subcellular location">
    <subcellularLocation>
        <location evidence="2">Cytoplasm</location>
    </subcellularLocation>
</comment>
<dbReference type="Proteomes" id="UP001519288">
    <property type="component" value="Unassembled WGS sequence"/>
</dbReference>
<evidence type="ECO:0000256" key="1">
    <source>
        <dbReference type="ARBA" id="ARBA00005525"/>
    </source>
</evidence>
<name>A0ABS4JDD9_9BACL</name>
<keyword evidence="2" id="KW-0521">NADP</keyword>
<evidence type="ECO:0000256" key="2">
    <source>
        <dbReference type="HAMAP-Rule" id="MF_01925"/>
    </source>
</evidence>
<comment type="similarity">
    <text evidence="1 2">Belongs to the pyrroline-5-carboxylate reductase family.</text>
</comment>
<feature type="domain" description="Pyrroline-5-carboxylate reductase catalytic N-terminal" evidence="3">
    <location>
        <begin position="2"/>
        <end position="97"/>
    </location>
</feature>
<dbReference type="InterPro" id="IPR000304">
    <property type="entry name" value="Pyrroline-COOH_reductase"/>
</dbReference>
<keyword evidence="2" id="KW-0560">Oxidoreductase</keyword>
<evidence type="ECO:0000259" key="3">
    <source>
        <dbReference type="Pfam" id="PF03807"/>
    </source>
</evidence>
<reference evidence="5 6" key="1">
    <citation type="submission" date="2021-03" db="EMBL/GenBank/DDBJ databases">
        <title>Genomic Encyclopedia of Type Strains, Phase IV (KMG-IV): sequencing the most valuable type-strain genomes for metagenomic binning, comparative biology and taxonomic classification.</title>
        <authorList>
            <person name="Goeker M."/>
        </authorList>
    </citation>
    <scope>NUCLEOTIDE SEQUENCE [LARGE SCALE GENOMIC DNA]</scope>
    <source>
        <strain evidence="5 6">DSM 26806</strain>
    </source>
</reference>
<dbReference type="Pfam" id="PF14748">
    <property type="entry name" value="P5CR_dimer"/>
    <property type="match status" value="1"/>
</dbReference>
<comment type="function">
    <text evidence="2">Catalyzes the reduction of 1-pyrroline-5-carboxylate (PCA) to L-proline.</text>
</comment>
<dbReference type="SUPFAM" id="SSF48179">
    <property type="entry name" value="6-phosphogluconate dehydrogenase C-terminal domain-like"/>
    <property type="match status" value="1"/>
</dbReference>
<comment type="pathway">
    <text evidence="2">Amino-acid biosynthesis; L-proline biosynthesis; L-proline from L-glutamate 5-semialdehyde: step 1/1.</text>
</comment>
<dbReference type="NCBIfam" id="NF005814">
    <property type="entry name" value="PRK07680.1"/>
    <property type="match status" value="1"/>
</dbReference>
<comment type="catalytic activity">
    <reaction evidence="2">
        <text>L-proline + NADP(+) = (S)-1-pyrroline-5-carboxylate + NADPH + 2 H(+)</text>
        <dbReference type="Rhea" id="RHEA:14109"/>
        <dbReference type="ChEBI" id="CHEBI:15378"/>
        <dbReference type="ChEBI" id="CHEBI:17388"/>
        <dbReference type="ChEBI" id="CHEBI:57783"/>
        <dbReference type="ChEBI" id="CHEBI:58349"/>
        <dbReference type="ChEBI" id="CHEBI:60039"/>
        <dbReference type="EC" id="1.5.1.2"/>
    </reaction>
</comment>
<dbReference type="RefSeq" id="WP_209858291.1">
    <property type="nucleotide sequence ID" value="NZ_JAGGLD010000001.1"/>
</dbReference>
<accession>A0ABS4JDD9</accession>
<feature type="domain" description="Pyrroline-5-carboxylate reductase dimerisation" evidence="4">
    <location>
        <begin position="159"/>
        <end position="260"/>
    </location>
</feature>
<dbReference type="EC" id="1.5.1.2" evidence="2"/>
<proteinExistence type="inferred from homology"/>
<dbReference type="HAMAP" id="MF_01925">
    <property type="entry name" value="P5C_reductase"/>
    <property type="match status" value="1"/>
</dbReference>
<evidence type="ECO:0000259" key="4">
    <source>
        <dbReference type="Pfam" id="PF14748"/>
    </source>
</evidence>
<keyword evidence="6" id="KW-1185">Reference proteome</keyword>
<dbReference type="Pfam" id="PF03807">
    <property type="entry name" value="F420_oxidored"/>
    <property type="match status" value="1"/>
</dbReference>